<accession>A0A5B7H5H2</accession>
<evidence type="ECO:0000313" key="2">
    <source>
        <dbReference type="Proteomes" id="UP000324222"/>
    </source>
</evidence>
<gene>
    <name evidence="1" type="ORF">E2C01_061535</name>
</gene>
<organism evidence="1 2">
    <name type="scientific">Portunus trituberculatus</name>
    <name type="common">Swimming crab</name>
    <name type="synonym">Neptunus trituberculatus</name>
    <dbReference type="NCBI Taxonomy" id="210409"/>
    <lineage>
        <taxon>Eukaryota</taxon>
        <taxon>Metazoa</taxon>
        <taxon>Ecdysozoa</taxon>
        <taxon>Arthropoda</taxon>
        <taxon>Crustacea</taxon>
        <taxon>Multicrustacea</taxon>
        <taxon>Malacostraca</taxon>
        <taxon>Eumalacostraca</taxon>
        <taxon>Eucarida</taxon>
        <taxon>Decapoda</taxon>
        <taxon>Pleocyemata</taxon>
        <taxon>Brachyura</taxon>
        <taxon>Eubrachyura</taxon>
        <taxon>Portunoidea</taxon>
        <taxon>Portunidae</taxon>
        <taxon>Portuninae</taxon>
        <taxon>Portunus</taxon>
    </lineage>
</organism>
<proteinExistence type="predicted"/>
<protein>
    <submittedName>
        <fullName evidence="1">Uncharacterized protein</fullName>
    </submittedName>
</protein>
<dbReference type="Proteomes" id="UP000324222">
    <property type="component" value="Unassembled WGS sequence"/>
</dbReference>
<evidence type="ECO:0000313" key="1">
    <source>
        <dbReference type="EMBL" id="MPC67360.1"/>
    </source>
</evidence>
<name>A0A5B7H5H2_PORTR</name>
<comment type="caution">
    <text evidence="1">The sequence shown here is derived from an EMBL/GenBank/DDBJ whole genome shotgun (WGS) entry which is preliminary data.</text>
</comment>
<keyword evidence="2" id="KW-1185">Reference proteome</keyword>
<dbReference type="AlphaFoldDB" id="A0A5B7H5H2"/>
<dbReference type="EMBL" id="VSRR010026136">
    <property type="protein sequence ID" value="MPC67360.1"/>
    <property type="molecule type" value="Genomic_DNA"/>
</dbReference>
<reference evidence="1 2" key="1">
    <citation type="submission" date="2019-05" db="EMBL/GenBank/DDBJ databases">
        <title>Another draft genome of Portunus trituberculatus and its Hox gene families provides insights of decapod evolution.</title>
        <authorList>
            <person name="Jeong J.-H."/>
            <person name="Song I."/>
            <person name="Kim S."/>
            <person name="Choi T."/>
            <person name="Kim D."/>
            <person name="Ryu S."/>
            <person name="Kim W."/>
        </authorList>
    </citation>
    <scope>NUCLEOTIDE SEQUENCE [LARGE SCALE GENOMIC DNA]</scope>
    <source>
        <tissue evidence="1">Muscle</tissue>
    </source>
</reference>
<sequence length="42" mass="4820">MKRVEGCGMDAVGGRCWRRGWVRRVLRIKECRSGSLLGVQRT</sequence>